<sequence length="597" mass="65245">MAAFSTSFRRRQAQASTSTSTSTATATGDIRPRLGESVLPSQTSSQRHPRRGPLPSLQTSPQPPTPKSQSSSTSSTSFFGSQLGGQSVINYSYTDLPWKLLAYDIYHSFRLAWALPYIVWPVTPADSGPLAELSPTLANVWCIAVHAVLAVLQLVFLVGLFPAACLLPVWAAAGLVLACLGVNQLLCTVFLNGIGGQIEYHSRPECAPVLPEHAHEQWVFLNGVAVGQHWMQNNLDRLALTFKRPILGIHNKTSGILFDVIECLIQRNYTYATRDVRVCYSILKEKLYRHDITKVVFILHSQGGIEGGLVLDWLLQELPQDLLAKLEVYTFGNAANHFNNPHRTVDAQNREVAAFGPTYAEPETARHKPSSSSTTDNNTPVIPVTTHRTPFLVAESSATRPAALTGQAIGHIEHYAHTSDFVALWGVLHFVSSVPKTRSMPRFLGRVFARNSPRGGHQFCQHYLDGMFPLARHPTTNAVIGCAETGNEFMESEVEVGRDGDESAVVHEAFERSWLAALGNGDSVDVNGVNGTNGTNGVSGENAPSLVEIHANSPILARQASHPRAVKVKDVSRLWLYRNGKSPDDGFTRGLSRFSTM</sequence>
<evidence type="ECO:0000256" key="2">
    <source>
        <dbReference type="SAM" id="Phobius"/>
    </source>
</evidence>
<organism evidence="3 4">
    <name type="scientific">Sporothrix stenoceras</name>
    <dbReference type="NCBI Taxonomy" id="5173"/>
    <lineage>
        <taxon>Eukaryota</taxon>
        <taxon>Fungi</taxon>
        <taxon>Dikarya</taxon>
        <taxon>Ascomycota</taxon>
        <taxon>Pezizomycotina</taxon>
        <taxon>Sordariomycetes</taxon>
        <taxon>Sordariomycetidae</taxon>
        <taxon>Ophiostomatales</taxon>
        <taxon>Ophiostomataceae</taxon>
        <taxon>Sporothrix</taxon>
    </lineage>
</organism>
<keyword evidence="2" id="KW-1133">Transmembrane helix</keyword>
<dbReference type="SUPFAM" id="SSF53474">
    <property type="entry name" value="alpha/beta-Hydrolases"/>
    <property type="match status" value="1"/>
</dbReference>
<keyword evidence="2" id="KW-0472">Membrane</keyword>
<dbReference type="PANTHER" id="PTHR42044:SF1">
    <property type="entry name" value="DUF676 DOMAIN-CONTAINING PROTEIN"/>
    <property type="match status" value="1"/>
</dbReference>
<dbReference type="Proteomes" id="UP001583186">
    <property type="component" value="Unassembled WGS sequence"/>
</dbReference>
<evidence type="ECO:0000313" key="4">
    <source>
        <dbReference type="Proteomes" id="UP001583186"/>
    </source>
</evidence>
<dbReference type="PANTHER" id="PTHR42044">
    <property type="entry name" value="DUF676 DOMAIN-CONTAINING PROTEIN-RELATED"/>
    <property type="match status" value="1"/>
</dbReference>
<name>A0ABR3YS56_9PEZI</name>
<feature type="region of interest" description="Disordered" evidence="1">
    <location>
        <begin position="360"/>
        <end position="382"/>
    </location>
</feature>
<dbReference type="InterPro" id="IPR029058">
    <property type="entry name" value="AB_hydrolase_fold"/>
</dbReference>
<feature type="compositionally biased region" description="Low complexity" evidence="1">
    <location>
        <begin position="67"/>
        <end position="78"/>
    </location>
</feature>
<reference evidence="3 4" key="1">
    <citation type="journal article" date="2024" name="IMA Fungus">
        <title>IMA Genome - F19 : A genome assembly and annotation guide to empower mycologists, including annotated draft genome sequences of Ceratocystis pirilliformis, Diaporthe australafricana, Fusarium ophioides, Paecilomyces lecythidis, and Sporothrix stenoceras.</title>
        <authorList>
            <person name="Aylward J."/>
            <person name="Wilson A.M."/>
            <person name="Visagie C.M."/>
            <person name="Spraker J."/>
            <person name="Barnes I."/>
            <person name="Buitendag C."/>
            <person name="Ceriani C."/>
            <person name="Del Mar Angel L."/>
            <person name="du Plessis D."/>
            <person name="Fuchs T."/>
            <person name="Gasser K."/>
            <person name="Kramer D."/>
            <person name="Li W."/>
            <person name="Munsamy K."/>
            <person name="Piso A."/>
            <person name="Price J.L."/>
            <person name="Sonnekus B."/>
            <person name="Thomas C."/>
            <person name="van der Nest A."/>
            <person name="van Dijk A."/>
            <person name="van Heerden A."/>
            <person name="van Vuuren N."/>
            <person name="Yilmaz N."/>
            <person name="Duong T.A."/>
            <person name="van der Merwe N.A."/>
            <person name="Wingfield M.J."/>
            <person name="Wingfield B.D."/>
        </authorList>
    </citation>
    <scope>NUCLEOTIDE SEQUENCE [LARGE SCALE GENOMIC DNA]</scope>
    <source>
        <strain evidence="3 4">CMW 5346</strain>
    </source>
</reference>
<keyword evidence="4" id="KW-1185">Reference proteome</keyword>
<proteinExistence type="predicted"/>
<feature type="transmembrane region" description="Helical" evidence="2">
    <location>
        <begin position="169"/>
        <end position="194"/>
    </location>
</feature>
<comment type="caution">
    <text evidence="3">The sequence shown here is derived from an EMBL/GenBank/DDBJ whole genome shotgun (WGS) entry which is preliminary data.</text>
</comment>
<feature type="compositionally biased region" description="Low complexity" evidence="1">
    <location>
        <begin position="13"/>
        <end position="27"/>
    </location>
</feature>
<evidence type="ECO:0000313" key="3">
    <source>
        <dbReference type="EMBL" id="KAL1891188.1"/>
    </source>
</evidence>
<accession>A0ABR3YS56</accession>
<feature type="transmembrane region" description="Helical" evidence="2">
    <location>
        <begin position="140"/>
        <end position="163"/>
    </location>
</feature>
<protein>
    <submittedName>
        <fullName evidence="3">Uncharacterized protein</fullName>
    </submittedName>
</protein>
<keyword evidence="2" id="KW-0812">Transmembrane</keyword>
<dbReference type="EMBL" id="JAWCUI010000055">
    <property type="protein sequence ID" value="KAL1891188.1"/>
    <property type="molecule type" value="Genomic_DNA"/>
</dbReference>
<gene>
    <name evidence="3" type="ORF">Sste5346_007821</name>
</gene>
<feature type="region of interest" description="Disordered" evidence="1">
    <location>
        <begin position="1"/>
        <end position="78"/>
    </location>
</feature>
<evidence type="ECO:0000256" key="1">
    <source>
        <dbReference type="SAM" id="MobiDB-lite"/>
    </source>
</evidence>